<dbReference type="SUPFAM" id="SSF57850">
    <property type="entry name" value="RING/U-box"/>
    <property type="match status" value="3"/>
</dbReference>
<evidence type="ECO:0000256" key="6">
    <source>
        <dbReference type="ARBA" id="ARBA00022771"/>
    </source>
</evidence>
<dbReference type="Pfam" id="PF00240">
    <property type="entry name" value="ubiquitin"/>
    <property type="match status" value="1"/>
</dbReference>
<proteinExistence type="predicted"/>
<protein>
    <submittedName>
        <fullName evidence="14 15">Ubiquitin conjugating enzyme 7 interacting protein, putative</fullName>
    </submittedName>
</protein>
<dbReference type="OrthoDB" id="261960at2759"/>
<dbReference type="GO" id="GO:0097039">
    <property type="term" value="P:protein linear polyubiquitination"/>
    <property type="evidence" value="ECO:0007669"/>
    <property type="project" value="TreeGrafter"/>
</dbReference>
<dbReference type="Pfam" id="PF13639">
    <property type="entry name" value="zf-RING_2"/>
    <property type="match status" value="1"/>
</dbReference>
<dbReference type="InterPro" id="IPR001841">
    <property type="entry name" value="Znf_RING"/>
</dbReference>
<dbReference type="InterPro" id="IPR047557">
    <property type="entry name" value="Rcat_RBR_HOIL1"/>
</dbReference>
<evidence type="ECO:0000256" key="2">
    <source>
        <dbReference type="ARBA" id="ARBA00022553"/>
    </source>
</evidence>
<dbReference type="InterPro" id="IPR047559">
    <property type="entry name" value="HOIL1_RBR_mRING-HC-C3HC3D"/>
</dbReference>
<reference evidence="14" key="2">
    <citation type="submission" date="2007-04" db="EMBL/GenBank/DDBJ databases">
        <title>The genome of the human body louse.</title>
        <authorList>
            <consortium name="The Human Body Louse Genome Consortium"/>
            <person name="Kirkness E."/>
            <person name="Walenz B."/>
            <person name="Hass B."/>
            <person name="Bruggner R."/>
            <person name="Strausberg R."/>
        </authorList>
    </citation>
    <scope>NUCLEOTIDE SEQUENCE</scope>
    <source>
        <strain evidence="14">USDA</strain>
    </source>
</reference>
<keyword evidence="7" id="KW-0833">Ubl conjugation pathway</keyword>
<evidence type="ECO:0000256" key="4">
    <source>
        <dbReference type="ARBA" id="ARBA00022723"/>
    </source>
</evidence>
<dbReference type="GO" id="GO:0009893">
    <property type="term" value="P:positive regulation of metabolic process"/>
    <property type="evidence" value="ECO:0007669"/>
    <property type="project" value="UniProtKB-ARBA"/>
</dbReference>
<organism>
    <name type="scientific">Pediculus humanus subsp. corporis</name>
    <name type="common">Body louse</name>
    <dbReference type="NCBI Taxonomy" id="121224"/>
    <lineage>
        <taxon>Eukaryota</taxon>
        <taxon>Metazoa</taxon>
        <taxon>Ecdysozoa</taxon>
        <taxon>Arthropoda</taxon>
        <taxon>Hexapoda</taxon>
        <taxon>Insecta</taxon>
        <taxon>Pterygota</taxon>
        <taxon>Neoptera</taxon>
        <taxon>Paraneoptera</taxon>
        <taxon>Psocodea</taxon>
        <taxon>Troctomorpha</taxon>
        <taxon>Phthiraptera</taxon>
        <taxon>Anoplura</taxon>
        <taxon>Pediculidae</taxon>
        <taxon>Pediculus</taxon>
    </lineage>
</organism>
<dbReference type="CTD" id="8238619"/>
<evidence type="ECO:0000313" key="16">
    <source>
        <dbReference type="Proteomes" id="UP000009046"/>
    </source>
</evidence>
<dbReference type="EMBL" id="AAZO01005662">
    <property type="status" value="NOT_ANNOTATED_CDS"/>
    <property type="molecule type" value="Genomic_DNA"/>
</dbReference>
<dbReference type="InterPro" id="IPR044066">
    <property type="entry name" value="TRIAD_supradom"/>
</dbReference>
<feature type="region of interest" description="Disordered" evidence="10">
    <location>
        <begin position="203"/>
        <end position="224"/>
    </location>
</feature>
<dbReference type="HOGENOM" id="CLU_014998_1_0_1"/>
<feature type="domain" description="RING-type" evidence="13">
    <location>
        <begin position="249"/>
        <end position="477"/>
    </location>
</feature>
<dbReference type="OMA" id="FNANEER"/>
<keyword evidence="3" id="KW-0808">Transferase</keyword>
<dbReference type="PROSITE" id="PS51873">
    <property type="entry name" value="TRIAD"/>
    <property type="match status" value="1"/>
</dbReference>
<evidence type="ECO:0000259" key="12">
    <source>
        <dbReference type="PROSITE" id="PS50089"/>
    </source>
</evidence>
<dbReference type="KEGG" id="phu:Phum_PHUM465840"/>
<evidence type="ECO:0000259" key="13">
    <source>
        <dbReference type="PROSITE" id="PS51873"/>
    </source>
</evidence>
<evidence type="ECO:0000256" key="5">
    <source>
        <dbReference type="ARBA" id="ARBA00022737"/>
    </source>
</evidence>
<dbReference type="EnsemblMetazoa" id="PHUM465840-RA">
    <property type="protein sequence ID" value="PHUM465840-PA"/>
    <property type="gene ID" value="PHUM465840"/>
</dbReference>
<comment type="pathway">
    <text evidence="1">Protein modification; protein ubiquitination.</text>
</comment>
<dbReference type="GO" id="GO:0071797">
    <property type="term" value="C:LUBAC complex"/>
    <property type="evidence" value="ECO:0007669"/>
    <property type="project" value="TreeGrafter"/>
</dbReference>
<name>E0VVN1_PEDHC</name>
<evidence type="ECO:0000256" key="7">
    <source>
        <dbReference type="ARBA" id="ARBA00022786"/>
    </source>
</evidence>
<evidence type="ECO:0000256" key="8">
    <source>
        <dbReference type="ARBA" id="ARBA00022833"/>
    </source>
</evidence>
<dbReference type="InterPro" id="IPR051628">
    <property type="entry name" value="LUBAC_E3_Ligases"/>
</dbReference>
<accession>E0VVN1</accession>
<dbReference type="InterPro" id="IPR013083">
    <property type="entry name" value="Znf_RING/FYVE/PHD"/>
</dbReference>
<evidence type="ECO:0000256" key="3">
    <source>
        <dbReference type="ARBA" id="ARBA00022679"/>
    </source>
</evidence>
<keyword evidence="6 9" id="KW-0863">Zinc-finger</keyword>
<feature type="compositionally biased region" description="Basic and acidic residues" evidence="10">
    <location>
        <begin position="97"/>
        <end position="123"/>
    </location>
</feature>
<evidence type="ECO:0000259" key="11">
    <source>
        <dbReference type="PROSITE" id="PS50053"/>
    </source>
</evidence>
<dbReference type="STRING" id="121224.E0VVN1"/>
<keyword evidence="5" id="KW-0677">Repeat</keyword>
<evidence type="ECO:0000313" key="15">
    <source>
        <dbReference type="EnsemblMetazoa" id="PHUM465840-PA"/>
    </source>
</evidence>
<dbReference type="Gene3D" id="3.10.20.90">
    <property type="entry name" value="Phosphatidylinositol 3-kinase Catalytic Subunit, Chain A, domain 1"/>
    <property type="match status" value="1"/>
</dbReference>
<dbReference type="InParanoid" id="E0VVN1"/>
<dbReference type="CDD" id="cd16633">
    <property type="entry name" value="mRING-HC-C3HC3D_RBR_HOIL1"/>
    <property type="match status" value="1"/>
</dbReference>
<dbReference type="InterPro" id="IPR047558">
    <property type="entry name" value="BRcat_RBR_HOIL1"/>
</dbReference>
<dbReference type="Proteomes" id="UP000009046">
    <property type="component" value="Unassembled WGS sequence"/>
</dbReference>
<evidence type="ECO:0000313" key="14">
    <source>
        <dbReference type="EMBL" id="EEB17437.1"/>
    </source>
</evidence>
<dbReference type="eggNOG" id="KOG1815">
    <property type="taxonomic scope" value="Eukaryota"/>
</dbReference>
<dbReference type="Gene3D" id="3.30.40.10">
    <property type="entry name" value="Zinc/RING finger domain, C3HC4 (zinc finger)"/>
    <property type="match status" value="1"/>
</dbReference>
<reference evidence="14" key="1">
    <citation type="submission" date="2007-04" db="EMBL/GenBank/DDBJ databases">
        <title>Annotation of Pediculus humanus corporis strain USDA.</title>
        <authorList>
            <person name="Kirkness E."/>
            <person name="Hannick L."/>
            <person name="Hass B."/>
            <person name="Bruggner R."/>
            <person name="Lawson D."/>
            <person name="Bidwell S."/>
            <person name="Joardar V."/>
            <person name="Caler E."/>
            <person name="Walenz B."/>
            <person name="Inman J."/>
            <person name="Schobel S."/>
            <person name="Galinsky K."/>
            <person name="Amedeo P."/>
            <person name="Strausberg R."/>
        </authorList>
    </citation>
    <scope>NUCLEOTIDE SEQUENCE</scope>
    <source>
        <strain evidence="14">USDA</strain>
    </source>
</reference>
<dbReference type="FunFam" id="3.30.40.10:FF:000137">
    <property type="entry name" value="RanBP-type and C3HC4-type zinc finger-containing protein 1"/>
    <property type="match status" value="1"/>
</dbReference>
<evidence type="ECO:0000256" key="9">
    <source>
        <dbReference type="PROSITE-ProRule" id="PRU00175"/>
    </source>
</evidence>
<dbReference type="PANTHER" id="PTHR22770:SF13">
    <property type="entry name" value="RING-TYPE DOMAIN-CONTAINING PROTEIN"/>
    <property type="match status" value="1"/>
</dbReference>
<feature type="domain" description="Ubiquitin-like" evidence="11">
    <location>
        <begin position="1"/>
        <end position="63"/>
    </location>
</feature>
<dbReference type="RefSeq" id="XP_002430175.1">
    <property type="nucleotide sequence ID" value="XM_002430130.1"/>
</dbReference>
<dbReference type="CDD" id="cd20358">
    <property type="entry name" value="Rcat_RBR_HOIL1"/>
    <property type="match status" value="1"/>
</dbReference>
<keyword evidence="16" id="KW-1185">Reference proteome</keyword>
<dbReference type="InterPro" id="IPR017907">
    <property type="entry name" value="Znf_RING_CS"/>
</dbReference>
<dbReference type="SMART" id="SM00184">
    <property type="entry name" value="RING"/>
    <property type="match status" value="1"/>
</dbReference>
<evidence type="ECO:0000256" key="1">
    <source>
        <dbReference type="ARBA" id="ARBA00004906"/>
    </source>
</evidence>
<dbReference type="GO" id="GO:0043130">
    <property type="term" value="F:ubiquitin binding"/>
    <property type="evidence" value="ECO:0007669"/>
    <property type="project" value="TreeGrafter"/>
</dbReference>
<feature type="region of interest" description="Disordered" evidence="10">
    <location>
        <begin position="97"/>
        <end position="132"/>
    </location>
</feature>
<keyword evidence="8" id="KW-0862">Zinc</keyword>
<dbReference type="CDD" id="cd20345">
    <property type="entry name" value="BRcat_RBR_HOIL1"/>
    <property type="match status" value="1"/>
</dbReference>
<gene>
    <name evidence="15" type="primary">8238619</name>
    <name evidence="14" type="ORF">Phum_PHUM465840</name>
</gene>
<keyword evidence="4" id="KW-0479">Metal-binding</keyword>
<dbReference type="GO" id="GO:0008270">
    <property type="term" value="F:zinc ion binding"/>
    <property type="evidence" value="ECO:0007669"/>
    <property type="project" value="UniProtKB-KW"/>
</dbReference>
<sequence length="490" mass="55986">MYVENKDSHQGPIQIKVSPTMTLLQLKEKIHKELGIPVNIQRWILGKTLAVDDNKTLESDGVKHDFTSIFLYLIDPDKTLNTTTQKQNEKIKVNKTLDLKEKPEDNQGKNEENFNANEERQSSSDKQVTKNFHVDKKENFVQNFDKVPKIMTENNVKKRVEIFNKNFGEKQKIKSPKNLNYSGNNLSENKNVGVKSVPCNSKTFVNQEKPENNGPELSSTKEKKIKSDNDLHYKKLVELQDSDLVPNVEPFNCTICLMDYLPGQGIILKDCLHTFCRECLIETVQFSEDAEVKCPYIDETYSCTSVLQQREIKGLVPQKVFDQHLAKSVKEAENKIENTFHCKTPDCKGWCIYEDNLNEFLCPVCNYNNCLTCHAIHSGMNCRQYQEKMKNDSETDADAKKTRLVLEEMVAKGEAMSCPKCQIIVMKKWGCDWLKCSMCKTEICWVTRGFRWGPGGKGDTSGGCKCGVKGIKCHPKFDLTDNLHKPKPSN</sequence>
<dbReference type="InterPro" id="IPR029071">
    <property type="entry name" value="Ubiquitin-like_domsf"/>
</dbReference>
<dbReference type="GO" id="GO:0043161">
    <property type="term" value="P:proteasome-mediated ubiquitin-dependent protein catabolic process"/>
    <property type="evidence" value="ECO:0007669"/>
    <property type="project" value="TreeGrafter"/>
</dbReference>
<dbReference type="InterPro" id="IPR000626">
    <property type="entry name" value="Ubiquitin-like_dom"/>
</dbReference>
<dbReference type="PANTHER" id="PTHR22770">
    <property type="entry name" value="UBIQUITIN CONJUGATING ENZYME 7 INTERACTING PROTEIN-RELATED"/>
    <property type="match status" value="1"/>
</dbReference>
<feature type="domain" description="RING-type" evidence="12">
    <location>
        <begin position="253"/>
        <end position="295"/>
    </location>
</feature>
<dbReference type="PROSITE" id="PS50089">
    <property type="entry name" value="ZF_RING_2"/>
    <property type="match status" value="1"/>
</dbReference>
<reference evidence="15" key="3">
    <citation type="submission" date="2021-02" db="UniProtKB">
        <authorList>
            <consortium name="EnsemblMetazoa"/>
        </authorList>
    </citation>
    <scope>IDENTIFICATION</scope>
    <source>
        <strain evidence="15">USDA</strain>
    </source>
</reference>
<dbReference type="AlphaFoldDB" id="E0VVN1"/>
<dbReference type="EMBL" id="DS235812">
    <property type="protein sequence ID" value="EEB17437.1"/>
    <property type="molecule type" value="Genomic_DNA"/>
</dbReference>
<dbReference type="GeneID" id="8238619"/>
<dbReference type="VEuPathDB" id="VectorBase:PHUM465840"/>
<dbReference type="SUPFAM" id="SSF54236">
    <property type="entry name" value="Ubiquitin-like"/>
    <property type="match status" value="1"/>
</dbReference>
<keyword evidence="2" id="KW-0597">Phosphoprotein</keyword>
<dbReference type="GO" id="GO:0004842">
    <property type="term" value="F:ubiquitin-protein transferase activity"/>
    <property type="evidence" value="ECO:0007669"/>
    <property type="project" value="TreeGrafter"/>
</dbReference>
<dbReference type="PROSITE" id="PS00518">
    <property type="entry name" value="ZF_RING_1"/>
    <property type="match status" value="1"/>
</dbReference>
<evidence type="ECO:0000256" key="10">
    <source>
        <dbReference type="SAM" id="MobiDB-lite"/>
    </source>
</evidence>
<dbReference type="PROSITE" id="PS50053">
    <property type="entry name" value="UBIQUITIN_2"/>
    <property type="match status" value="1"/>
</dbReference>